<comment type="caution">
    <text evidence="3">The sequence shown here is derived from an EMBL/GenBank/DDBJ whole genome shotgun (WGS) entry which is preliminary data.</text>
</comment>
<sequence length="583" mass="63906">MQLPQAAPAPTPDVPAADRAPIAVRELAESLIERSEAARQQGDYRAGSALAREAADLAAAIEDDGLHGLALRVLAVHLVRLGDHEQAVRSTVLAARLLHGAGDEKSACKAQTVQALAYTKLGLHDEALAALSSILDIAERLDDRELQFWIYNRIGGVHGSLGDYRQGKAFLTRALGLARTDLDDESVFCILNNLSDNAVGLVKQLRGEGEEAAAAEALADGLDYARDALILARAAEHPYRESMCLGNHGTLLALAGEYAQATAMLRRSGELGATHGYRSLELEAMQGIAAVCLLEERVNEAIATLDMVLTMASEPNEKTTIMAVHEQLSVAYEKQGDMASALRHYRTYHDAERTVYSAMAETRARLLTNRFELDNARLEAERARLEAELHRVRREELERERLTWRTEAEESARRAREDQLTGLWNRRHQDEELPRLAKAATTGNRPLCVAVADVDRFKSINDQFGHQVGDEVLKRLADILRVGSRPGDLVTRMGGEEFCLAFADTDLAVAWGICERLRAAVEAYDWAGLRPGLHVTISFGVALLAPGGTAPQVLDAADTQLYRAKRHGRNRVEPALPVRLRLA</sequence>
<gene>
    <name evidence="3" type="ORF">Prum_002800</name>
</gene>
<evidence type="ECO:0000259" key="2">
    <source>
        <dbReference type="PROSITE" id="PS50887"/>
    </source>
</evidence>
<dbReference type="PANTHER" id="PTHR45138">
    <property type="entry name" value="REGULATORY COMPONENTS OF SENSORY TRANSDUCTION SYSTEM"/>
    <property type="match status" value="1"/>
</dbReference>
<dbReference type="InterPro" id="IPR043128">
    <property type="entry name" value="Rev_trsase/Diguanyl_cyclase"/>
</dbReference>
<dbReference type="Pfam" id="PF13424">
    <property type="entry name" value="TPR_12"/>
    <property type="match status" value="1"/>
</dbReference>
<keyword evidence="4" id="KW-1185">Reference proteome</keyword>
<evidence type="ECO:0000313" key="3">
    <source>
        <dbReference type="EMBL" id="GFJ86638.1"/>
    </source>
</evidence>
<dbReference type="AlphaFoldDB" id="A0A6V8KV96"/>
<dbReference type="EMBL" id="BLPG01000001">
    <property type="protein sequence ID" value="GFJ86638.1"/>
    <property type="molecule type" value="Genomic_DNA"/>
</dbReference>
<reference evidence="3 4" key="2">
    <citation type="submission" date="2020-03" db="EMBL/GenBank/DDBJ databases">
        <authorList>
            <person name="Ichikawa N."/>
            <person name="Kimura A."/>
            <person name="Kitahashi Y."/>
            <person name="Uohara A."/>
        </authorList>
    </citation>
    <scope>NUCLEOTIDE SEQUENCE [LARGE SCALE GENOMIC DNA]</scope>
    <source>
        <strain evidence="3 4">NBRC 108638</strain>
    </source>
</reference>
<dbReference type="Proteomes" id="UP000482960">
    <property type="component" value="Unassembled WGS sequence"/>
</dbReference>
<feature type="coiled-coil region" evidence="1">
    <location>
        <begin position="368"/>
        <end position="414"/>
    </location>
</feature>
<dbReference type="InterPro" id="IPR029787">
    <property type="entry name" value="Nucleotide_cyclase"/>
</dbReference>
<dbReference type="InterPro" id="IPR019734">
    <property type="entry name" value="TPR_rpt"/>
</dbReference>
<dbReference type="CDD" id="cd01949">
    <property type="entry name" value="GGDEF"/>
    <property type="match status" value="1"/>
</dbReference>
<name>A0A6V8KV96_9ACTN</name>
<dbReference type="SUPFAM" id="SSF48452">
    <property type="entry name" value="TPR-like"/>
    <property type="match status" value="2"/>
</dbReference>
<dbReference type="SMART" id="SM00028">
    <property type="entry name" value="TPR"/>
    <property type="match status" value="4"/>
</dbReference>
<evidence type="ECO:0000256" key="1">
    <source>
        <dbReference type="SAM" id="Coils"/>
    </source>
</evidence>
<dbReference type="PROSITE" id="PS50887">
    <property type="entry name" value="GGDEF"/>
    <property type="match status" value="1"/>
</dbReference>
<protein>
    <recommendedName>
        <fullName evidence="2">GGDEF domain-containing protein</fullName>
    </recommendedName>
</protein>
<proteinExistence type="predicted"/>
<dbReference type="SUPFAM" id="SSF55073">
    <property type="entry name" value="Nucleotide cyclase"/>
    <property type="match status" value="1"/>
</dbReference>
<dbReference type="GO" id="GO:0052621">
    <property type="term" value="F:diguanylate cyclase activity"/>
    <property type="evidence" value="ECO:0007669"/>
    <property type="project" value="TreeGrafter"/>
</dbReference>
<dbReference type="Gene3D" id="1.25.40.10">
    <property type="entry name" value="Tetratricopeptide repeat domain"/>
    <property type="match status" value="2"/>
</dbReference>
<dbReference type="SMART" id="SM00267">
    <property type="entry name" value="GGDEF"/>
    <property type="match status" value="1"/>
</dbReference>
<dbReference type="GO" id="GO:0043709">
    <property type="term" value="P:cell adhesion involved in single-species biofilm formation"/>
    <property type="evidence" value="ECO:0007669"/>
    <property type="project" value="TreeGrafter"/>
</dbReference>
<dbReference type="Gene3D" id="3.30.70.270">
    <property type="match status" value="1"/>
</dbReference>
<dbReference type="Pfam" id="PF00990">
    <property type="entry name" value="GGDEF"/>
    <property type="match status" value="1"/>
</dbReference>
<reference evidence="3 4" key="1">
    <citation type="submission" date="2020-03" db="EMBL/GenBank/DDBJ databases">
        <title>Whole genome shotgun sequence of Phytohabitans rumicis NBRC 108638.</title>
        <authorList>
            <person name="Komaki H."/>
            <person name="Tamura T."/>
        </authorList>
    </citation>
    <scope>NUCLEOTIDE SEQUENCE [LARGE SCALE GENOMIC DNA]</scope>
    <source>
        <strain evidence="3 4">NBRC 108638</strain>
    </source>
</reference>
<feature type="domain" description="GGDEF" evidence="2">
    <location>
        <begin position="445"/>
        <end position="577"/>
    </location>
</feature>
<dbReference type="FunFam" id="3.30.70.270:FF:000001">
    <property type="entry name" value="Diguanylate cyclase domain protein"/>
    <property type="match status" value="1"/>
</dbReference>
<dbReference type="NCBIfam" id="TIGR00254">
    <property type="entry name" value="GGDEF"/>
    <property type="match status" value="1"/>
</dbReference>
<dbReference type="InterPro" id="IPR050469">
    <property type="entry name" value="Diguanylate_Cyclase"/>
</dbReference>
<dbReference type="RefSeq" id="WP_173073227.1">
    <property type="nucleotide sequence ID" value="NZ_BAABJB010000044.1"/>
</dbReference>
<evidence type="ECO:0000313" key="4">
    <source>
        <dbReference type="Proteomes" id="UP000482960"/>
    </source>
</evidence>
<dbReference type="GO" id="GO:1902201">
    <property type="term" value="P:negative regulation of bacterial-type flagellum-dependent cell motility"/>
    <property type="evidence" value="ECO:0007669"/>
    <property type="project" value="TreeGrafter"/>
</dbReference>
<organism evidence="3 4">
    <name type="scientific">Phytohabitans rumicis</name>
    <dbReference type="NCBI Taxonomy" id="1076125"/>
    <lineage>
        <taxon>Bacteria</taxon>
        <taxon>Bacillati</taxon>
        <taxon>Actinomycetota</taxon>
        <taxon>Actinomycetes</taxon>
        <taxon>Micromonosporales</taxon>
        <taxon>Micromonosporaceae</taxon>
    </lineage>
</organism>
<dbReference type="PANTHER" id="PTHR45138:SF9">
    <property type="entry name" value="DIGUANYLATE CYCLASE DGCM-RELATED"/>
    <property type="match status" value="1"/>
</dbReference>
<accession>A0A6V8KV96</accession>
<dbReference type="GO" id="GO:0005886">
    <property type="term" value="C:plasma membrane"/>
    <property type="evidence" value="ECO:0007669"/>
    <property type="project" value="TreeGrafter"/>
</dbReference>
<dbReference type="InterPro" id="IPR000160">
    <property type="entry name" value="GGDEF_dom"/>
</dbReference>
<dbReference type="InterPro" id="IPR011990">
    <property type="entry name" value="TPR-like_helical_dom_sf"/>
</dbReference>
<keyword evidence="1" id="KW-0175">Coiled coil</keyword>